<dbReference type="GO" id="GO:0005886">
    <property type="term" value="C:plasma membrane"/>
    <property type="evidence" value="ECO:0007669"/>
    <property type="project" value="UniProtKB-ARBA"/>
</dbReference>
<evidence type="ECO:0000256" key="9">
    <source>
        <dbReference type="ARBA" id="ARBA00023180"/>
    </source>
</evidence>
<feature type="transmembrane region" description="Helical" evidence="10">
    <location>
        <begin position="636"/>
        <end position="660"/>
    </location>
</feature>
<reference evidence="13" key="2">
    <citation type="submission" date="2023-05" db="EMBL/GenBank/DDBJ databases">
        <authorList>
            <person name="Schelkunov M.I."/>
        </authorList>
    </citation>
    <scope>NUCLEOTIDE SEQUENCE</scope>
    <source>
        <strain evidence="13">Hsosn_3</strain>
        <tissue evidence="13">Leaf</tissue>
    </source>
</reference>
<feature type="signal peptide" evidence="11">
    <location>
        <begin position="1"/>
        <end position="21"/>
    </location>
</feature>
<evidence type="ECO:0000313" key="13">
    <source>
        <dbReference type="EMBL" id="KAK1361835.1"/>
    </source>
</evidence>
<dbReference type="PANTHER" id="PTHR21092:SF0">
    <property type="entry name" value="NICASTRIN"/>
    <property type="match status" value="1"/>
</dbReference>
<evidence type="ECO:0000256" key="2">
    <source>
        <dbReference type="ARBA" id="ARBA00007717"/>
    </source>
</evidence>
<evidence type="ECO:0000256" key="10">
    <source>
        <dbReference type="SAM" id="Phobius"/>
    </source>
</evidence>
<dbReference type="SUPFAM" id="SSF53187">
    <property type="entry name" value="Zn-dependent exopeptidases"/>
    <property type="match status" value="1"/>
</dbReference>
<keyword evidence="5 11" id="KW-0732">Signal</keyword>
<dbReference type="GO" id="GO:0007219">
    <property type="term" value="P:Notch signaling pathway"/>
    <property type="evidence" value="ECO:0007669"/>
    <property type="project" value="UniProtKB-KW"/>
</dbReference>
<comment type="subcellular location">
    <subcellularLocation>
        <location evidence="1">Membrane</location>
        <topology evidence="1">Single-pass type I membrane protein</topology>
    </subcellularLocation>
</comment>
<evidence type="ECO:0000256" key="3">
    <source>
        <dbReference type="ARBA" id="ARBA00015303"/>
    </source>
</evidence>
<dbReference type="GO" id="GO:0016485">
    <property type="term" value="P:protein processing"/>
    <property type="evidence" value="ECO:0007669"/>
    <property type="project" value="InterPro"/>
</dbReference>
<dbReference type="InterPro" id="IPR008710">
    <property type="entry name" value="Nicastrin"/>
</dbReference>
<keyword evidence="14" id="KW-1185">Reference proteome</keyword>
<evidence type="ECO:0000313" key="14">
    <source>
        <dbReference type="Proteomes" id="UP001237642"/>
    </source>
</evidence>
<dbReference type="Pfam" id="PF18266">
    <property type="entry name" value="Ncstrn_small"/>
    <property type="match status" value="1"/>
</dbReference>
<keyword evidence="9" id="KW-0325">Glycoprotein</keyword>
<dbReference type="InterPro" id="IPR041084">
    <property type="entry name" value="Ncstrn_small"/>
</dbReference>
<evidence type="ECO:0000256" key="11">
    <source>
        <dbReference type="SAM" id="SignalP"/>
    </source>
</evidence>
<comment type="similarity">
    <text evidence="2">Belongs to the nicastrin family.</text>
</comment>
<sequence length="667" mass="72227">MNTKLLFALLCLIASLRLSFSASLQADLKSVPDLEKSMYSVIDGYPCVRLLNLHGEIGCSNPGNGKVVAPIIRFDSDENIVRPSALLVSSDKYDSLLMRISNDPHLAQNVVGILVKSEMQDKLKGLSPDKKFPQAEFSPYESRTYQWNPNGSGAMWGTYNFPVFLLTQSSTAMLQEVAVKNEKRRKGSATHVAEFDVVMQTTKAGTHDSESCLKEETCLPLGGYSVWSALPPIDTTLSTQSKPIILAVTSMDAASFFRDKSLGADSPASGLITLLAAVDALSRVNGLKDLAKQLVFVVFTGEAWGYLGSRRFLVELDQHSDATSGLDHTLIETVLEIGSVGKGFDDGVKTFFAHSTGVSSGTNDTLKALKHAQESLKTESIKISTASSSNPGIPPSSLMAFLKKDSRTSGIVLEEFDTVFNNKLYHSHLDDITNINSSAIVAAASIVARSLYILASNNMELSSLALSAVTVNTSLVEELLGCLLSCEPGLSCDLVKQYISPTSSCPSHYVGVVLEEPSSTPYLGYVGDVPRFVWNFLADKTSFPSKNDSSACPKDCRNTGESCIRAETDGKGVCVISTTRYVPAYSTRLKFESESWKVLPENASDSMGVADPVWSESNWASIQLRVFLVQDSSYDYMILFVGIGLTVLSYIAIVIAKAIIAKSLKRD</sequence>
<organism evidence="13 14">
    <name type="scientific">Heracleum sosnowskyi</name>
    <dbReference type="NCBI Taxonomy" id="360622"/>
    <lineage>
        <taxon>Eukaryota</taxon>
        <taxon>Viridiplantae</taxon>
        <taxon>Streptophyta</taxon>
        <taxon>Embryophyta</taxon>
        <taxon>Tracheophyta</taxon>
        <taxon>Spermatophyta</taxon>
        <taxon>Magnoliopsida</taxon>
        <taxon>eudicotyledons</taxon>
        <taxon>Gunneridae</taxon>
        <taxon>Pentapetalae</taxon>
        <taxon>asterids</taxon>
        <taxon>campanulids</taxon>
        <taxon>Apiales</taxon>
        <taxon>Apiaceae</taxon>
        <taxon>Apioideae</taxon>
        <taxon>apioid superclade</taxon>
        <taxon>Tordylieae</taxon>
        <taxon>Tordyliinae</taxon>
        <taxon>Heracleum</taxon>
    </lineage>
</organism>
<dbReference type="AlphaFoldDB" id="A0AAD8H6P4"/>
<comment type="caution">
    <text evidence="13">The sequence shown here is derived from an EMBL/GenBank/DDBJ whole genome shotgun (WGS) entry which is preliminary data.</text>
</comment>
<keyword evidence="7 10" id="KW-1133">Transmembrane helix</keyword>
<dbReference type="Proteomes" id="UP001237642">
    <property type="component" value="Unassembled WGS sequence"/>
</dbReference>
<evidence type="ECO:0000256" key="8">
    <source>
        <dbReference type="ARBA" id="ARBA00023136"/>
    </source>
</evidence>
<feature type="chain" id="PRO_5042144926" description="Nicastrin" evidence="11">
    <location>
        <begin position="22"/>
        <end position="667"/>
    </location>
</feature>
<dbReference type="PANTHER" id="PTHR21092">
    <property type="entry name" value="NICASTRIN"/>
    <property type="match status" value="1"/>
</dbReference>
<dbReference type="Gene3D" id="3.40.630.10">
    <property type="entry name" value="Zn peptidases"/>
    <property type="match status" value="1"/>
</dbReference>
<proteinExistence type="inferred from homology"/>
<evidence type="ECO:0000259" key="12">
    <source>
        <dbReference type="Pfam" id="PF18266"/>
    </source>
</evidence>
<protein>
    <recommendedName>
        <fullName evidence="3">Nicastrin</fullName>
    </recommendedName>
</protein>
<evidence type="ECO:0000256" key="7">
    <source>
        <dbReference type="ARBA" id="ARBA00022989"/>
    </source>
</evidence>
<gene>
    <name evidence="13" type="ORF">POM88_046309</name>
</gene>
<reference evidence="13" key="1">
    <citation type="submission" date="2023-02" db="EMBL/GenBank/DDBJ databases">
        <title>Genome of toxic invasive species Heracleum sosnowskyi carries increased number of genes despite the absence of recent whole-genome duplications.</title>
        <authorList>
            <person name="Schelkunov M."/>
            <person name="Shtratnikova V."/>
            <person name="Makarenko M."/>
            <person name="Klepikova A."/>
            <person name="Omelchenko D."/>
            <person name="Novikova G."/>
            <person name="Obukhova E."/>
            <person name="Bogdanov V."/>
            <person name="Penin A."/>
            <person name="Logacheva M."/>
        </authorList>
    </citation>
    <scope>NUCLEOTIDE SEQUENCE</scope>
    <source>
        <strain evidence="13">Hsosn_3</strain>
        <tissue evidence="13">Leaf</tissue>
    </source>
</reference>
<evidence type="ECO:0000256" key="4">
    <source>
        <dbReference type="ARBA" id="ARBA00022692"/>
    </source>
</evidence>
<accession>A0AAD8H6P4</accession>
<keyword evidence="4 10" id="KW-0812">Transmembrane</keyword>
<evidence type="ECO:0000256" key="6">
    <source>
        <dbReference type="ARBA" id="ARBA00022976"/>
    </source>
</evidence>
<dbReference type="FunFam" id="3.40.630.10:FF:000075">
    <property type="entry name" value="Nicastrin"/>
    <property type="match status" value="1"/>
</dbReference>
<evidence type="ECO:0000256" key="5">
    <source>
        <dbReference type="ARBA" id="ARBA00022729"/>
    </source>
</evidence>
<keyword evidence="8 10" id="KW-0472">Membrane</keyword>
<keyword evidence="6" id="KW-0914">Notch signaling pathway</keyword>
<evidence type="ECO:0000256" key="1">
    <source>
        <dbReference type="ARBA" id="ARBA00004479"/>
    </source>
</evidence>
<dbReference type="EMBL" id="JAUIZM010000010">
    <property type="protein sequence ID" value="KAK1361835.1"/>
    <property type="molecule type" value="Genomic_DNA"/>
</dbReference>
<dbReference type="Pfam" id="PF05450">
    <property type="entry name" value="Nicastrin"/>
    <property type="match status" value="1"/>
</dbReference>
<feature type="domain" description="Nicastrin small lobe" evidence="12">
    <location>
        <begin position="46"/>
        <end position="201"/>
    </location>
</feature>
<name>A0AAD8H6P4_9APIA</name>